<feature type="transmembrane region" description="Helical" evidence="1">
    <location>
        <begin position="27"/>
        <end position="49"/>
    </location>
</feature>
<dbReference type="OrthoDB" id="5297034at2"/>
<dbReference type="PANTHER" id="PTHR38598">
    <property type="entry name" value="INNER MEMBRANE PROTEIN YJCH"/>
    <property type="match status" value="1"/>
</dbReference>
<reference evidence="2 3" key="1">
    <citation type="submission" date="2016-08" db="EMBL/GenBank/DDBJ databases">
        <authorList>
            <person name="Seilhamer J.J."/>
        </authorList>
    </citation>
    <scope>NUCLEOTIDE SEQUENCE [LARGE SCALE GENOMIC DNA]</scope>
    <source>
        <strain evidence="2 3">CFBP4641</strain>
    </source>
</reference>
<dbReference type="InterPro" id="IPR052959">
    <property type="entry name" value="Inner_membrane_assoc"/>
</dbReference>
<dbReference type="RefSeq" id="WP_010342761.1">
    <property type="nucleotide sequence ID" value="NZ_CP132343.1"/>
</dbReference>
<name>A0A2P5Z6L7_9XANT</name>
<dbReference type="GO" id="GO:0005886">
    <property type="term" value="C:plasma membrane"/>
    <property type="evidence" value="ECO:0007669"/>
    <property type="project" value="TreeGrafter"/>
</dbReference>
<dbReference type="InterPro" id="IPR007436">
    <property type="entry name" value="DUF485"/>
</dbReference>
<proteinExistence type="predicted"/>
<keyword evidence="1" id="KW-0812">Transmembrane</keyword>
<organism evidence="2 3">
    <name type="scientific">Xanthomonas sacchari</name>
    <dbReference type="NCBI Taxonomy" id="56458"/>
    <lineage>
        <taxon>Bacteria</taxon>
        <taxon>Pseudomonadati</taxon>
        <taxon>Pseudomonadota</taxon>
        <taxon>Gammaproteobacteria</taxon>
        <taxon>Lysobacterales</taxon>
        <taxon>Lysobacteraceae</taxon>
        <taxon>Xanthomonas</taxon>
    </lineage>
</organism>
<keyword evidence="1" id="KW-1133">Transmembrane helix</keyword>
<accession>A0A2P5Z6L7</accession>
<protein>
    <submittedName>
        <fullName evidence="2">DUF485 domain-containing protein</fullName>
    </submittedName>
</protein>
<evidence type="ECO:0000256" key="1">
    <source>
        <dbReference type="SAM" id="Phobius"/>
    </source>
</evidence>
<dbReference type="PANTHER" id="PTHR38598:SF1">
    <property type="entry name" value="INNER MEMBRANE PROTEIN YJCH"/>
    <property type="match status" value="1"/>
</dbReference>
<dbReference type="AlphaFoldDB" id="A0A2P5Z6L7"/>
<keyword evidence="1" id="KW-0472">Membrane</keyword>
<sequence>MSLSNDALIAKIDANPKYHALKRQRNALGWTLTVLMLLAYFGFIGLIAFDKAFLAQPMGSGVTTIGIPIAIGVMVFTIAITAIYVRRANTVYDQLTAAILEDARQ</sequence>
<gene>
    <name evidence="2" type="ORF">XsacCFBP4641_05835</name>
</gene>
<dbReference type="STRING" id="56458.SB85_12435"/>
<evidence type="ECO:0000313" key="3">
    <source>
        <dbReference type="Proteomes" id="UP000247346"/>
    </source>
</evidence>
<evidence type="ECO:0000313" key="2">
    <source>
        <dbReference type="EMBL" id="PPU83888.1"/>
    </source>
</evidence>
<feature type="transmembrane region" description="Helical" evidence="1">
    <location>
        <begin position="61"/>
        <end position="85"/>
    </location>
</feature>
<dbReference type="Pfam" id="PF04341">
    <property type="entry name" value="DUF485"/>
    <property type="match status" value="1"/>
</dbReference>
<dbReference type="GeneID" id="93877163"/>
<dbReference type="EMBL" id="MDEK01000004">
    <property type="protein sequence ID" value="PPU83888.1"/>
    <property type="molecule type" value="Genomic_DNA"/>
</dbReference>
<comment type="caution">
    <text evidence="2">The sequence shown here is derived from an EMBL/GenBank/DDBJ whole genome shotgun (WGS) entry which is preliminary data.</text>
</comment>
<dbReference type="Proteomes" id="UP000247346">
    <property type="component" value="Unassembled WGS sequence"/>
</dbReference>